<accession>A0A2T0UER0</accession>
<evidence type="ECO:0000256" key="9">
    <source>
        <dbReference type="SAM" id="Phobius"/>
    </source>
</evidence>
<dbReference type="Gene3D" id="6.10.340.10">
    <property type="match status" value="1"/>
</dbReference>
<keyword evidence="12" id="KW-1185">Reference proteome</keyword>
<dbReference type="GO" id="GO:0000160">
    <property type="term" value="P:phosphorelay signal transduction system"/>
    <property type="evidence" value="ECO:0007669"/>
    <property type="project" value="TreeGrafter"/>
</dbReference>
<evidence type="ECO:0000256" key="7">
    <source>
        <dbReference type="ARBA" id="ARBA00022989"/>
    </source>
</evidence>
<dbReference type="Proteomes" id="UP000237822">
    <property type="component" value="Unassembled WGS sequence"/>
</dbReference>
<dbReference type="RefSeq" id="WP_106298156.1">
    <property type="nucleotide sequence ID" value="NZ_PVTI01000019.1"/>
</dbReference>
<dbReference type="PANTHER" id="PTHR45436">
    <property type="entry name" value="SENSOR HISTIDINE KINASE YKOH"/>
    <property type="match status" value="1"/>
</dbReference>
<dbReference type="GO" id="GO:0005886">
    <property type="term" value="C:plasma membrane"/>
    <property type="evidence" value="ECO:0007669"/>
    <property type="project" value="TreeGrafter"/>
</dbReference>
<gene>
    <name evidence="11" type="ORF">BCF74_11957</name>
</gene>
<dbReference type="AlphaFoldDB" id="A0A2T0UER0"/>
<evidence type="ECO:0000256" key="2">
    <source>
        <dbReference type="ARBA" id="ARBA00012438"/>
    </source>
</evidence>
<dbReference type="InterPro" id="IPR036890">
    <property type="entry name" value="HATPase_C_sf"/>
</dbReference>
<evidence type="ECO:0000256" key="8">
    <source>
        <dbReference type="SAM" id="MobiDB-lite"/>
    </source>
</evidence>
<feature type="region of interest" description="Disordered" evidence="8">
    <location>
        <begin position="912"/>
        <end position="1025"/>
    </location>
</feature>
<evidence type="ECO:0000313" key="12">
    <source>
        <dbReference type="Proteomes" id="UP000237822"/>
    </source>
</evidence>
<dbReference type="EC" id="2.7.13.3" evidence="2"/>
<keyword evidence="6 11" id="KW-0418">Kinase</keyword>
<dbReference type="SMART" id="SM00387">
    <property type="entry name" value="HATPase_c"/>
    <property type="match status" value="1"/>
</dbReference>
<dbReference type="PROSITE" id="PS50109">
    <property type="entry name" value="HIS_KIN"/>
    <property type="match status" value="1"/>
</dbReference>
<evidence type="ECO:0000256" key="3">
    <source>
        <dbReference type="ARBA" id="ARBA00022553"/>
    </source>
</evidence>
<feature type="transmembrane region" description="Helical" evidence="9">
    <location>
        <begin position="30"/>
        <end position="51"/>
    </location>
</feature>
<dbReference type="Pfam" id="PF02518">
    <property type="entry name" value="HATPase_c"/>
    <property type="match status" value="1"/>
</dbReference>
<keyword evidence="9" id="KW-0472">Membrane</keyword>
<evidence type="ECO:0000256" key="5">
    <source>
        <dbReference type="ARBA" id="ARBA00022692"/>
    </source>
</evidence>
<reference evidence="11 12" key="1">
    <citation type="submission" date="2018-03" db="EMBL/GenBank/DDBJ databases">
        <title>Genomic Encyclopedia of Archaeal and Bacterial Type Strains, Phase II (KMG-II): from individual species to whole genera.</title>
        <authorList>
            <person name="Goeker M."/>
        </authorList>
    </citation>
    <scope>NUCLEOTIDE SEQUENCE [LARGE SCALE GENOMIC DNA]</scope>
    <source>
        <strain evidence="11 12">ATCC BAA-1496</strain>
    </source>
</reference>
<proteinExistence type="predicted"/>
<feature type="compositionally biased region" description="Basic residues" evidence="8">
    <location>
        <begin position="956"/>
        <end position="966"/>
    </location>
</feature>
<feature type="domain" description="Histidine kinase" evidence="10">
    <location>
        <begin position="499"/>
        <end position="606"/>
    </location>
</feature>
<comment type="caution">
    <text evidence="11">The sequence shown here is derived from an EMBL/GenBank/DDBJ whole genome shotgun (WGS) entry which is preliminary data.</text>
</comment>
<feature type="region of interest" description="Disordered" evidence="8">
    <location>
        <begin position="609"/>
        <end position="874"/>
    </location>
</feature>
<dbReference type="InterPro" id="IPR003594">
    <property type="entry name" value="HATPase_dom"/>
</dbReference>
<dbReference type="Gene3D" id="3.30.565.10">
    <property type="entry name" value="Histidine kinase-like ATPase, C-terminal domain"/>
    <property type="match status" value="1"/>
</dbReference>
<feature type="transmembrane region" description="Helical" evidence="9">
    <location>
        <begin position="298"/>
        <end position="319"/>
    </location>
</feature>
<evidence type="ECO:0000256" key="6">
    <source>
        <dbReference type="ARBA" id="ARBA00022777"/>
    </source>
</evidence>
<keyword evidence="5 9" id="KW-0812">Transmembrane</keyword>
<evidence type="ECO:0000259" key="10">
    <source>
        <dbReference type="PROSITE" id="PS50109"/>
    </source>
</evidence>
<protein>
    <recommendedName>
        <fullName evidence="2">histidine kinase</fullName>
        <ecNumber evidence="2">2.7.13.3</ecNumber>
    </recommendedName>
</protein>
<evidence type="ECO:0000256" key="4">
    <source>
        <dbReference type="ARBA" id="ARBA00022679"/>
    </source>
</evidence>
<keyword evidence="3" id="KW-0597">Phosphoprotein</keyword>
<dbReference type="EMBL" id="PVTI01000019">
    <property type="protein sequence ID" value="PRY56338.1"/>
    <property type="molecule type" value="Genomic_DNA"/>
</dbReference>
<evidence type="ECO:0000256" key="1">
    <source>
        <dbReference type="ARBA" id="ARBA00000085"/>
    </source>
</evidence>
<dbReference type="SUPFAM" id="SSF55874">
    <property type="entry name" value="ATPase domain of HSP90 chaperone/DNA topoisomerase II/histidine kinase"/>
    <property type="match status" value="1"/>
</dbReference>
<keyword evidence="4" id="KW-0808">Transferase</keyword>
<feature type="compositionally biased region" description="Low complexity" evidence="8">
    <location>
        <begin position="808"/>
        <end position="817"/>
    </location>
</feature>
<dbReference type="InterPro" id="IPR005467">
    <property type="entry name" value="His_kinase_dom"/>
</dbReference>
<evidence type="ECO:0000313" key="11">
    <source>
        <dbReference type="EMBL" id="PRY56338.1"/>
    </source>
</evidence>
<organism evidence="11 12">
    <name type="scientific">Knoellia remsis</name>
    <dbReference type="NCBI Taxonomy" id="407159"/>
    <lineage>
        <taxon>Bacteria</taxon>
        <taxon>Bacillati</taxon>
        <taxon>Actinomycetota</taxon>
        <taxon>Actinomycetes</taxon>
        <taxon>Micrococcales</taxon>
        <taxon>Intrasporangiaceae</taxon>
        <taxon>Knoellia</taxon>
    </lineage>
</organism>
<dbReference type="PANTHER" id="PTHR45436:SF5">
    <property type="entry name" value="SENSOR HISTIDINE KINASE TRCS"/>
    <property type="match status" value="1"/>
</dbReference>
<dbReference type="InterPro" id="IPR050428">
    <property type="entry name" value="TCS_sensor_his_kinase"/>
</dbReference>
<keyword evidence="7 9" id="KW-1133">Transmembrane helix</keyword>
<dbReference type="GO" id="GO:0004673">
    <property type="term" value="F:protein histidine kinase activity"/>
    <property type="evidence" value="ECO:0007669"/>
    <property type="project" value="UniProtKB-EC"/>
</dbReference>
<sequence length="1025" mass="105552">MSDTENAESGATSEDVPWFDISEWSLRRKLALALAIPMLLAATFGGMRVVGAAQDAANFAQLKSRVGVLQPTVRLVDSTSAMVVAGRGADPGAVQRTRTAFDAAAVDLRSAIGDSGIGEEQTTALTQALAAAQGLRDSPADAPAATVSSQFGELVTLVGPVLSNLTGETSDTRLTTIRDILAGQVALTEQRLLTTSRDGLQKVDALALGNAIGEEATAITALEGSLGATNSFVDALASGNELRLTAAPEVAAGTSALPRAQDASSVYTNLADRVTGDVVETMSDRAADARATAIRDSIFTLGLLAVAVGLALAVARMLLDPIRRVREGALDIAQVQLPAALTDIRAGKVPAPVEPLPVHTGEETGQLARAVDTLHSEAIHLATEQARLREQVRAMFETLSRRSTSLVNQQLGVIENLEREEDDPRRLESLFRLDHLAARIRRNGDSLLVLAGAPSRTIAGADLPLGDVVRAAISEVQDYQRVRLSVTDLVIPAEAAPDLVHLFAELIDNALAYSPPESRVNVLTLRGVDGGTLVEIVDQGLGMTPEDMSATNASLVTGGEVTTETARRMGLYVVGQLAARHGVTVHLRANPDGSGTIASVMLPSALLNPTQAAPEPSTGATDGDDVTVLQPSADPGSPEATGAPAGSPTGRPRLTAVPGQLSTLRSELATRVNPITGPMPRITPTMLPPVVGTPPAVDGAETRADSGPLDDTGPQSTQTDDVAAGSESGLPRRRPGATGAGAAPFGTDASPAGPARPAWAVRKPAAPTDTSAETPSDAGRGDGSLPALPRRDGFGALGALRAREAEGAEATKAAKAAKAGEDSLTRPNAPASTQPAPAPAPDTGADDERTWSEADFPAADPHDPSQPTPLAETPIFTDLQSSWLTENDDELPWASESIDEGWLAAERVAAKEVDSSAGTSASGLPVRRPGSSLVPGQTGVGRHAATARDPEAIRAHLNRHLAGVRRGRLEGSTDSSGSTGEPAGNGAGVATDAAPDDDAMVTTVGATGPADPTTQPTRDEERDRS</sequence>
<name>A0A2T0UER0_9MICO</name>
<dbReference type="OrthoDB" id="4652229at2"/>
<comment type="catalytic activity">
    <reaction evidence="1">
        <text>ATP + protein L-histidine = ADP + protein N-phospho-L-histidine.</text>
        <dbReference type="EC" id="2.7.13.3"/>
    </reaction>
</comment>